<evidence type="ECO:0000256" key="1">
    <source>
        <dbReference type="ARBA" id="ARBA00023015"/>
    </source>
</evidence>
<keyword evidence="2" id="KW-0238">DNA-binding</keyword>
<reference evidence="6" key="1">
    <citation type="submission" date="2016-10" db="EMBL/GenBank/DDBJ databases">
        <authorList>
            <person name="Varghese N."/>
            <person name="Submissions S."/>
        </authorList>
    </citation>
    <scope>NUCLEOTIDE SEQUENCE [LARGE SCALE GENOMIC DNA]</scope>
    <source>
        <strain evidence="6">Gh-48</strain>
    </source>
</reference>
<dbReference type="GO" id="GO:0005829">
    <property type="term" value="C:cytosol"/>
    <property type="evidence" value="ECO:0007669"/>
    <property type="project" value="TreeGrafter"/>
</dbReference>
<dbReference type="PANTHER" id="PTHR46797">
    <property type="entry name" value="HTH-TYPE TRANSCRIPTIONAL REGULATOR"/>
    <property type="match status" value="1"/>
</dbReference>
<evidence type="ECO:0000256" key="3">
    <source>
        <dbReference type="ARBA" id="ARBA00023163"/>
    </source>
</evidence>
<evidence type="ECO:0000313" key="6">
    <source>
        <dbReference type="Proteomes" id="UP000198942"/>
    </source>
</evidence>
<organism evidence="5 6">
    <name type="scientific">Mucilaginibacter gossypiicola</name>
    <dbReference type="NCBI Taxonomy" id="551995"/>
    <lineage>
        <taxon>Bacteria</taxon>
        <taxon>Pseudomonadati</taxon>
        <taxon>Bacteroidota</taxon>
        <taxon>Sphingobacteriia</taxon>
        <taxon>Sphingobacteriales</taxon>
        <taxon>Sphingobacteriaceae</taxon>
        <taxon>Mucilaginibacter</taxon>
    </lineage>
</organism>
<sequence length="72" mass="8423">MNEARDKKRLIEFGDKIRRIREQKGLSQDDVVKRCDVTKGNLSMIENGNKDFFFTTLLEIAKGMEIDVKELF</sequence>
<name>A0A1H8DCZ1_9SPHI</name>
<protein>
    <submittedName>
        <fullName evidence="5">Putative transcriptional regulator</fullName>
    </submittedName>
</protein>
<dbReference type="PANTHER" id="PTHR46797:SF23">
    <property type="entry name" value="HTH-TYPE TRANSCRIPTIONAL REGULATOR SUTR"/>
    <property type="match status" value="1"/>
</dbReference>
<dbReference type="CDD" id="cd00093">
    <property type="entry name" value="HTH_XRE"/>
    <property type="match status" value="1"/>
</dbReference>
<evidence type="ECO:0000256" key="2">
    <source>
        <dbReference type="ARBA" id="ARBA00023125"/>
    </source>
</evidence>
<dbReference type="InterPro" id="IPR050807">
    <property type="entry name" value="TransReg_Diox_bact_type"/>
</dbReference>
<dbReference type="GO" id="GO:0003677">
    <property type="term" value="F:DNA binding"/>
    <property type="evidence" value="ECO:0007669"/>
    <property type="project" value="UniProtKB-KW"/>
</dbReference>
<dbReference type="SMART" id="SM00530">
    <property type="entry name" value="HTH_XRE"/>
    <property type="match status" value="1"/>
</dbReference>
<dbReference type="Pfam" id="PF12844">
    <property type="entry name" value="HTH_19"/>
    <property type="match status" value="1"/>
</dbReference>
<dbReference type="STRING" id="551995.SAMN05192574_102297"/>
<dbReference type="GO" id="GO:0003700">
    <property type="term" value="F:DNA-binding transcription factor activity"/>
    <property type="evidence" value="ECO:0007669"/>
    <property type="project" value="TreeGrafter"/>
</dbReference>
<dbReference type="RefSeq" id="WP_091209361.1">
    <property type="nucleotide sequence ID" value="NZ_FOCL01000002.1"/>
</dbReference>
<dbReference type="EMBL" id="FOCL01000002">
    <property type="protein sequence ID" value="SEN04965.1"/>
    <property type="molecule type" value="Genomic_DNA"/>
</dbReference>
<feature type="domain" description="HTH cro/C1-type" evidence="4">
    <location>
        <begin position="17"/>
        <end position="71"/>
    </location>
</feature>
<dbReference type="InterPro" id="IPR010982">
    <property type="entry name" value="Lambda_DNA-bd_dom_sf"/>
</dbReference>
<gene>
    <name evidence="5" type="ORF">SAMN05192574_102297</name>
</gene>
<evidence type="ECO:0000313" key="5">
    <source>
        <dbReference type="EMBL" id="SEN04965.1"/>
    </source>
</evidence>
<dbReference type="SUPFAM" id="SSF47413">
    <property type="entry name" value="lambda repressor-like DNA-binding domains"/>
    <property type="match status" value="1"/>
</dbReference>
<keyword evidence="3" id="KW-0804">Transcription</keyword>
<accession>A0A1H8DCZ1</accession>
<keyword evidence="6" id="KW-1185">Reference proteome</keyword>
<dbReference type="AlphaFoldDB" id="A0A1H8DCZ1"/>
<evidence type="ECO:0000259" key="4">
    <source>
        <dbReference type="PROSITE" id="PS50943"/>
    </source>
</evidence>
<dbReference type="PROSITE" id="PS50943">
    <property type="entry name" value="HTH_CROC1"/>
    <property type="match status" value="1"/>
</dbReference>
<dbReference type="OrthoDB" id="678057at2"/>
<keyword evidence="1" id="KW-0805">Transcription regulation</keyword>
<dbReference type="Proteomes" id="UP000198942">
    <property type="component" value="Unassembled WGS sequence"/>
</dbReference>
<proteinExistence type="predicted"/>
<dbReference type="Gene3D" id="1.10.260.40">
    <property type="entry name" value="lambda repressor-like DNA-binding domains"/>
    <property type="match status" value="1"/>
</dbReference>
<dbReference type="InterPro" id="IPR001387">
    <property type="entry name" value="Cro/C1-type_HTH"/>
</dbReference>